<dbReference type="InterPro" id="IPR019658">
    <property type="entry name" value="DUF2515"/>
</dbReference>
<name>A0ABU0CW17_9BACI</name>
<evidence type="ECO:0000313" key="2">
    <source>
        <dbReference type="Proteomes" id="UP001232445"/>
    </source>
</evidence>
<dbReference type="Proteomes" id="UP001232445">
    <property type="component" value="Unassembled WGS sequence"/>
</dbReference>
<sequence length="382" mass="45599">MRTWWYGWREEIKHWIPFPHRTRERELEQRLELLLSAPPALPRLNPEEQSMIGWITEQVQRSNRNNVTRTQAYLNLYEEHPELHWAYLAHMVSRNGGWKMTDLKGDFFAPLFSLREARNFFLFLERSNWLIFQDAYPQLLVYHVSKKTNTPLFHLLPHFSVSVFMQAMWPWFWENRNSQLLTHALIVNEQHYIEPRIVTHPYFREKVFQSIKYQAQALFHLNHILFPYTREDEHPGLAGTIVQDFLDVHDRIAVGQHLYAILFQTPGIHAHIWAWVSQTPHTGSRADYWPHLFTPQRPQNKLTGEKQKEAQVHAHASFVYSPHLVQAWPDYKEHPAPGDEDWCTSTEALHPLFREVSPEPYDIADEYVFMLNKLELLNNWLN</sequence>
<organism evidence="1 2">
    <name type="scientific">Caldalkalibacillus uzonensis</name>
    <dbReference type="NCBI Taxonomy" id="353224"/>
    <lineage>
        <taxon>Bacteria</taxon>
        <taxon>Bacillati</taxon>
        <taxon>Bacillota</taxon>
        <taxon>Bacilli</taxon>
        <taxon>Bacillales</taxon>
        <taxon>Bacillaceae</taxon>
        <taxon>Caldalkalibacillus</taxon>
    </lineage>
</organism>
<dbReference type="Pfam" id="PF10720">
    <property type="entry name" value="DUF2515"/>
    <property type="match status" value="1"/>
</dbReference>
<reference evidence="1 2" key="1">
    <citation type="submission" date="2023-07" db="EMBL/GenBank/DDBJ databases">
        <title>Genomic Encyclopedia of Type Strains, Phase IV (KMG-IV): sequencing the most valuable type-strain genomes for metagenomic binning, comparative biology and taxonomic classification.</title>
        <authorList>
            <person name="Goeker M."/>
        </authorList>
    </citation>
    <scope>NUCLEOTIDE SEQUENCE [LARGE SCALE GENOMIC DNA]</scope>
    <source>
        <strain evidence="1 2">DSM 17740</strain>
    </source>
</reference>
<evidence type="ECO:0000313" key="1">
    <source>
        <dbReference type="EMBL" id="MDQ0340614.1"/>
    </source>
</evidence>
<proteinExistence type="predicted"/>
<accession>A0ABU0CW17</accession>
<gene>
    <name evidence="1" type="ORF">J2S00_003438</name>
</gene>
<dbReference type="EMBL" id="JAUSUQ010000016">
    <property type="protein sequence ID" value="MDQ0340614.1"/>
    <property type="molecule type" value="Genomic_DNA"/>
</dbReference>
<evidence type="ECO:0008006" key="3">
    <source>
        <dbReference type="Google" id="ProtNLM"/>
    </source>
</evidence>
<protein>
    <recommendedName>
        <fullName evidence="3">DUF2515 domain-containing protein</fullName>
    </recommendedName>
</protein>
<comment type="caution">
    <text evidence="1">The sequence shown here is derived from an EMBL/GenBank/DDBJ whole genome shotgun (WGS) entry which is preliminary data.</text>
</comment>
<dbReference type="RefSeq" id="WP_307342531.1">
    <property type="nucleotide sequence ID" value="NZ_JAUSUQ010000016.1"/>
</dbReference>
<keyword evidence="2" id="KW-1185">Reference proteome</keyword>